<organism evidence="1 2">
    <name type="scientific">Pseudomonas nabeulensis</name>
    <dbReference type="NCBI Taxonomy" id="2293833"/>
    <lineage>
        <taxon>Bacteria</taxon>
        <taxon>Pseudomonadati</taxon>
        <taxon>Pseudomonadota</taxon>
        <taxon>Gammaproteobacteria</taxon>
        <taxon>Pseudomonadales</taxon>
        <taxon>Pseudomonadaceae</taxon>
        <taxon>Pseudomonas</taxon>
    </lineage>
</organism>
<evidence type="ECO:0008006" key="3">
    <source>
        <dbReference type="Google" id="ProtNLM"/>
    </source>
</evidence>
<evidence type="ECO:0000313" key="1">
    <source>
        <dbReference type="EMBL" id="TFY91911.1"/>
    </source>
</evidence>
<dbReference type="RefSeq" id="WP_135309416.1">
    <property type="nucleotide sequence ID" value="NZ_QUZT01000033.1"/>
</dbReference>
<dbReference type="OrthoDB" id="9181378at2"/>
<proteinExistence type="predicted"/>
<dbReference type="Proteomes" id="UP000297734">
    <property type="component" value="Unassembled WGS sequence"/>
</dbReference>
<dbReference type="InterPro" id="IPR011856">
    <property type="entry name" value="tRNA_endonuc-like_dom_sf"/>
</dbReference>
<comment type="caution">
    <text evidence="1">The sequence shown here is derived from an EMBL/GenBank/DDBJ whole genome shotgun (WGS) entry which is preliminary data.</text>
</comment>
<dbReference type="GO" id="GO:0003676">
    <property type="term" value="F:nucleic acid binding"/>
    <property type="evidence" value="ECO:0007669"/>
    <property type="project" value="InterPro"/>
</dbReference>
<dbReference type="EMBL" id="QUZT01000033">
    <property type="protein sequence ID" value="TFY91911.1"/>
    <property type="molecule type" value="Genomic_DNA"/>
</dbReference>
<evidence type="ECO:0000313" key="2">
    <source>
        <dbReference type="Proteomes" id="UP000297734"/>
    </source>
</evidence>
<accession>A0A4Z0AZP4</accession>
<sequence>MKRIKRNPGKFEVIDLFTALGREHGFKVSEDEDAREFMGLVKSSLKKSFEDAKLLHGKRVEAMFAHVAGALGGSKLIKQEDSGSIFTDDDDLQPPDYLIVLKSGERIFVEVKNCHFKNYKSPFPVKSDYIQKLENYAQLNGAALKFAVFFSQFNQWVLLSKSSFTEHKAKCSISFIEAIAKNEMSIIGDRMIGTKPPLSVVFVADPEKEAFITDDGQANFIISDIKFYCDENEITDGTEKNIAFYLIQFGKWSESEGEALFDSERLAGVKLDYQPEHQEEVDDARQQGFGIIGHLSSMVSTAYKQHTVYEQRVIALDTAADPEIFSVEIPKGYKGDKLPLWQMELRPNTEFKGSIGE</sequence>
<gene>
    <name evidence="1" type="ORF">DYL61_17835</name>
</gene>
<dbReference type="AlphaFoldDB" id="A0A4Z0AZP4"/>
<dbReference type="Gene3D" id="3.40.1350.10">
    <property type="match status" value="1"/>
</dbReference>
<name>A0A4Z0AZP4_9PSED</name>
<reference evidence="1 2" key="1">
    <citation type="journal article" date="2019" name="Syst. Appl. Microbiol.">
        <title>New species of pathogenic Pseudomonas isolated from citrus in Tunisia: Proposal of Pseudomonas kairouanensis sp. nov. and Pseudomonas nabeulensis sp. nov.</title>
        <authorList>
            <person name="Oueslati M."/>
            <person name="Mulet M."/>
            <person name="Gomila M."/>
            <person name="Berge O."/>
            <person name="Hajlaoui M.R."/>
            <person name="Lalucat J."/>
            <person name="Sadfi-Zouaoui N."/>
            <person name="Garcia-Valdes E."/>
        </authorList>
    </citation>
    <scope>NUCLEOTIDE SEQUENCE [LARGE SCALE GENOMIC DNA]</scope>
    <source>
        <strain evidence="1 2">E10B</strain>
    </source>
</reference>
<keyword evidence="2" id="KW-1185">Reference proteome</keyword>
<protein>
    <recommendedName>
        <fullName evidence="3">Restriction endonuclease</fullName>
    </recommendedName>
</protein>